<protein>
    <recommendedName>
        <fullName evidence="5">Phage portal protein</fullName>
    </recommendedName>
</protein>
<reference evidence="3 4" key="1">
    <citation type="submission" date="2018-05" db="EMBL/GenBank/DDBJ databases">
        <title>Genomic Encyclopedia of Type Strains, Phase IV (KMG-IV): sequencing the most valuable type-strain genomes for metagenomic binning, comparative biology and taxonomic classification.</title>
        <authorList>
            <person name="Goeker M."/>
        </authorList>
    </citation>
    <scope>NUCLEOTIDE SEQUENCE [LARGE SCALE GENOMIC DNA]</scope>
    <source>
        <strain evidence="3 4">JC118</strain>
    </source>
</reference>
<sequence length="544" mass="61445">MNDELAQKIWELYQKGVDHHNKMALYSKTTQAYDFYEDRQWVGVEAGGETLPFYNFIKPIVKYKTASIAMNEMAIVYTPLESDEVFQQACETLNRYAEKQWEKLKMATLAWNLVKAGNIAGDSYIYFYDGGNKAQIIDNTNIYLGDEQLADIQKQPYILISERLRVEDVKKIAETNGIDPDEITSDEQEHQTNKPIEVKDENGKCTSVLKLWKENGVVHFCRATKNVVYEPDTAIAGLSYYPVASFIVEQLHNSARGNGEVRPLIPNQIEVNKTLYRRSSAVKTAAFPQVVYDTERIDNPEMIGEAGTALEVHGSVSAVKDMISYLQPNGISNDAKVLGDEMLQTTKDLAGAGDAALGQINPEQASGNAIIAVRDQAAIPLNESISNYKQCIEDIANIWYSMWVAYNVEGMQVTITDENGQEQQAVIDAETLQQLQVNVRVDVSQANPYSRYAQEKSLENLFMNQQLSFEEYINALDDSSSVPKNKMLAVIEKRKQQQDNELMMQNQQLQAQNQQLNEYVNQVAQQLGYQDQGGRQNVMQQMPM</sequence>
<dbReference type="RefSeq" id="WP_022939323.1">
    <property type="nucleotide sequence ID" value="NZ_CABKRQ010000008.1"/>
</dbReference>
<organism evidence="3 4">
    <name type="scientific">Dielma fastidiosa</name>
    <dbReference type="NCBI Taxonomy" id="1034346"/>
    <lineage>
        <taxon>Bacteria</taxon>
        <taxon>Bacillati</taxon>
        <taxon>Bacillota</taxon>
        <taxon>Erysipelotrichia</taxon>
        <taxon>Erysipelotrichales</taxon>
        <taxon>Erysipelotrichaceae</taxon>
        <taxon>Dielma</taxon>
    </lineage>
</organism>
<gene>
    <name evidence="3" type="ORF">DES51_1077</name>
</gene>
<dbReference type="InterPro" id="IPR032427">
    <property type="entry name" value="P22_portal"/>
</dbReference>
<keyword evidence="1" id="KW-0175">Coiled coil</keyword>
<feature type="coiled-coil region" evidence="1">
    <location>
        <begin position="488"/>
        <end position="526"/>
    </location>
</feature>
<dbReference type="OrthoDB" id="1778115at2"/>
<feature type="compositionally biased region" description="Basic and acidic residues" evidence="2">
    <location>
        <begin position="187"/>
        <end position="196"/>
    </location>
</feature>
<keyword evidence="4" id="KW-1185">Reference proteome</keyword>
<dbReference type="Proteomes" id="UP000247612">
    <property type="component" value="Unassembled WGS sequence"/>
</dbReference>
<dbReference type="Pfam" id="PF16510">
    <property type="entry name" value="P22_portal"/>
    <property type="match status" value="1"/>
</dbReference>
<evidence type="ECO:0000256" key="2">
    <source>
        <dbReference type="SAM" id="MobiDB-lite"/>
    </source>
</evidence>
<proteinExistence type="predicted"/>
<dbReference type="EMBL" id="QJKH01000007">
    <property type="protein sequence ID" value="PXX78467.1"/>
    <property type="molecule type" value="Genomic_DNA"/>
</dbReference>
<accession>A0A318L9X0</accession>
<evidence type="ECO:0008006" key="5">
    <source>
        <dbReference type="Google" id="ProtNLM"/>
    </source>
</evidence>
<evidence type="ECO:0000313" key="4">
    <source>
        <dbReference type="Proteomes" id="UP000247612"/>
    </source>
</evidence>
<name>A0A318L9X0_9FIRM</name>
<comment type="caution">
    <text evidence="3">The sequence shown here is derived from an EMBL/GenBank/DDBJ whole genome shotgun (WGS) entry which is preliminary data.</text>
</comment>
<evidence type="ECO:0000256" key="1">
    <source>
        <dbReference type="SAM" id="Coils"/>
    </source>
</evidence>
<dbReference type="AlphaFoldDB" id="A0A318L9X0"/>
<feature type="region of interest" description="Disordered" evidence="2">
    <location>
        <begin position="177"/>
        <end position="196"/>
    </location>
</feature>
<evidence type="ECO:0000313" key="3">
    <source>
        <dbReference type="EMBL" id="PXX78467.1"/>
    </source>
</evidence>
<dbReference type="STRING" id="1034346.GCA_000313565_03046"/>